<organism evidence="5">
    <name type="scientific">Tanacetum cinerariifolium</name>
    <name type="common">Dalmatian daisy</name>
    <name type="synonym">Chrysanthemum cinerariifolium</name>
    <dbReference type="NCBI Taxonomy" id="118510"/>
    <lineage>
        <taxon>Eukaryota</taxon>
        <taxon>Viridiplantae</taxon>
        <taxon>Streptophyta</taxon>
        <taxon>Embryophyta</taxon>
        <taxon>Tracheophyta</taxon>
        <taxon>Spermatophyta</taxon>
        <taxon>Magnoliopsida</taxon>
        <taxon>eudicotyledons</taxon>
        <taxon>Gunneridae</taxon>
        <taxon>Pentapetalae</taxon>
        <taxon>asterids</taxon>
        <taxon>campanulids</taxon>
        <taxon>Asterales</taxon>
        <taxon>Asteraceae</taxon>
        <taxon>Asteroideae</taxon>
        <taxon>Anthemideae</taxon>
        <taxon>Anthemidinae</taxon>
        <taxon>Tanacetum</taxon>
    </lineage>
</organism>
<dbReference type="AlphaFoldDB" id="A0A6L2MLI0"/>
<evidence type="ECO:0000259" key="3">
    <source>
        <dbReference type="Pfam" id="PF14244"/>
    </source>
</evidence>
<dbReference type="Gene3D" id="3.10.10.10">
    <property type="entry name" value="HIV Type 1 Reverse Transcriptase, subunit A, domain 1"/>
    <property type="match status" value="1"/>
</dbReference>
<evidence type="ECO:0000259" key="2">
    <source>
        <dbReference type="Pfam" id="PF00078"/>
    </source>
</evidence>
<dbReference type="InterPro" id="IPR043502">
    <property type="entry name" value="DNA/RNA_pol_sf"/>
</dbReference>
<reference evidence="5" key="1">
    <citation type="journal article" date="2019" name="Sci. Rep.">
        <title>Draft genome of Tanacetum cinerariifolium, the natural source of mosquito coil.</title>
        <authorList>
            <person name="Yamashiro T."/>
            <person name="Shiraishi A."/>
            <person name="Satake H."/>
            <person name="Nakayama K."/>
        </authorList>
    </citation>
    <scope>NUCLEOTIDE SEQUENCE</scope>
</reference>
<feature type="compositionally biased region" description="Gly residues" evidence="1">
    <location>
        <begin position="237"/>
        <end position="247"/>
    </location>
</feature>
<dbReference type="CDD" id="cd01647">
    <property type="entry name" value="RT_LTR"/>
    <property type="match status" value="1"/>
</dbReference>
<evidence type="ECO:0000256" key="1">
    <source>
        <dbReference type="SAM" id="MobiDB-lite"/>
    </source>
</evidence>
<feature type="compositionally biased region" description="Low complexity" evidence="1">
    <location>
        <begin position="160"/>
        <end position="178"/>
    </location>
</feature>
<evidence type="ECO:0000259" key="4">
    <source>
        <dbReference type="Pfam" id="PF24626"/>
    </source>
</evidence>
<dbReference type="Pfam" id="PF14244">
    <property type="entry name" value="Retrotran_gag_3"/>
    <property type="match status" value="1"/>
</dbReference>
<dbReference type="Pfam" id="PF00078">
    <property type="entry name" value="RVT_1"/>
    <property type="match status" value="1"/>
</dbReference>
<dbReference type="PANTHER" id="PTHR24559">
    <property type="entry name" value="TRANSPOSON TY3-I GAG-POL POLYPROTEIN"/>
    <property type="match status" value="1"/>
</dbReference>
<dbReference type="SUPFAM" id="SSF56672">
    <property type="entry name" value="DNA/RNA polymerases"/>
    <property type="match status" value="1"/>
</dbReference>
<dbReference type="InterPro" id="IPR029472">
    <property type="entry name" value="Copia-like_N"/>
</dbReference>
<feature type="region of interest" description="Disordered" evidence="1">
    <location>
        <begin position="158"/>
        <end position="187"/>
    </location>
</feature>
<dbReference type="GO" id="GO:0003964">
    <property type="term" value="F:RNA-directed DNA polymerase activity"/>
    <property type="evidence" value="ECO:0007669"/>
    <property type="project" value="UniProtKB-KW"/>
</dbReference>
<feature type="domain" description="Retrotransposon Copia-like N-terminal" evidence="3">
    <location>
        <begin position="30"/>
        <end position="75"/>
    </location>
</feature>
<dbReference type="Pfam" id="PF24626">
    <property type="entry name" value="SH3_Tf2-1"/>
    <property type="match status" value="1"/>
</dbReference>
<gene>
    <name evidence="5" type="ORF">Tci_046869</name>
</gene>
<dbReference type="InterPro" id="IPR056924">
    <property type="entry name" value="SH3_Tf2-1"/>
</dbReference>
<dbReference type="Gene3D" id="3.30.70.270">
    <property type="match status" value="1"/>
</dbReference>
<dbReference type="InterPro" id="IPR000477">
    <property type="entry name" value="RT_dom"/>
</dbReference>
<keyword evidence="5" id="KW-0548">Nucleotidyltransferase</keyword>
<dbReference type="InterPro" id="IPR043128">
    <property type="entry name" value="Rev_trsase/Diguanyl_cyclase"/>
</dbReference>
<feature type="compositionally biased region" description="Basic and acidic residues" evidence="1">
    <location>
        <begin position="272"/>
        <end position="294"/>
    </location>
</feature>
<sequence length="684" mass="76296">MSPGDDNSGNSNKSGPSDLNLVFGDTLFLHPNDTSGNPIIRFKLTGTKNYNMYNCAMKFALRNKNKLGFIDGTCKTDNPVMANQWDMCNYVAVLMGLDDAFLPIRSNILTRDPVPHVKTAFAVVSGEESHRSIASMGTSLKPSATAFVAKSFDNKKKFNKGSNSNKSNSTSMSNIINSTAGPNNPSMALTNEHMLKLMSLLNEVFVPTANANMACTSFKGFEGKQDCRDCRTKGRSGNQGDGQGSQVGGQDSEVNDGVSGVPDFSTIIAHQNLEKIGNRGEPSKDRNVRDDNKRTRTRNAYATTTNPVRGGYIGHFAKDCRVAAKNMNPINARNPVARTCYDVVVPIISSQLVLDIEPSGLGFSYKIEIASGQLIEIDKVIRGTTQGTLRQMFHSTKFIALGAPVLFVKKKDGSFRMCIDYKELNKLTIKNHCPLPRIYDLFDRLQGSQFFSKIDIWSGYHQLRVHEDDILKTMFRTRYGHFEFTVMSFGLTNAPAHQSGLYTQELIRCIMTLEICIGSREGIAMDFVTKLPRTSSGHDTIWVIVDRLTKSLHFLPMCEDYKMERKYCSPIMWAEVGEGQLIGPKLVQETTKKISQINDRLKVARVVRFRKKEELAPKFVGPFEIIEKVGPIAYRLDLLKELDGVHDTFHVSNLKKCLADPTLQVPLDEIQVDAKLNFVEVCWD</sequence>
<protein>
    <submittedName>
        <fullName evidence="5">Putative reverse transcriptase domain, ribonuclease H-like domain, aspartic peptidase domain protein</fullName>
    </submittedName>
</protein>
<accession>A0A6L2MLI0</accession>
<dbReference type="PANTHER" id="PTHR24559:SF444">
    <property type="entry name" value="REVERSE TRANSCRIPTASE DOMAIN-CONTAINING PROTEIN"/>
    <property type="match status" value="1"/>
</dbReference>
<feature type="compositionally biased region" description="Basic and acidic residues" evidence="1">
    <location>
        <begin position="223"/>
        <end position="232"/>
    </location>
</feature>
<keyword evidence="5" id="KW-0695">RNA-directed DNA polymerase</keyword>
<dbReference type="InterPro" id="IPR053134">
    <property type="entry name" value="RNA-dir_DNA_polymerase"/>
</dbReference>
<proteinExistence type="predicted"/>
<feature type="region of interest" description="Disordered" evidence="1">
    <location>
        <begin position="223"/>
        <end position="297"/>
    </location>
</feature>
<evidence type="ECO:0000313" key="5">
    <source>
        <dbReference type="EMBL" id="GEU74891.1"/>
    </source>
</evidence>
<dbReference type="EMBL" id="BKCJ010006972">
    <property type="protein sequence ID" value="GEU74891.1"/>
    <property type="molecule type" value="Genomic_DNA"/>
</dbReference>
<feature type="domain" description="Tf2-1-like SH3-like" evidence="4">
    <location>
        <begin position="601"/>
        <end position="657"/>
    </location>
</feature>
<comment type="caution">
    <text evidence="5">The sequence shown here is derived from an EMBL/GenBank/DDBJ whole genome shotgun (WGS) entry which is preliminary data.</text>
</comment>
<name>A0A6L2MLI0_TANCI</name>
<keyword evidence="5" id="KW-0808">Transferase</keyword>
<feature type="domain" description="Reverse transcriptase" evidence="2">
    <location>
        <begin position="408"/>
        <end position="498"/>
    </location>
</feature>